<keyword evidence="3" id="KW-0121">Carboxypeptidase</keyword>
<keyword evidence="1" id="KW-0472">Membrane</keyword>
<feature type="transmembrane region" description="Helical" evidence="1">
    <location>
        <begin position="6"/>
        <end position="29"/>
    </location>
</feature>
<name>N4WAS2_9BACI</name>
<dbReference type="GO" id="GO:0046677">
    <property type="term" value="P:response to antibiotic"/>
    <property type="evidence" value="ECO:0007669"/>
    <property type="project" value="InterPro"/>
</dbReference>
<keyword evidence="3" id="KW-0645">Protease</keyword>
<dbReference type="AlphaFoldDB" id="N4WAS2"/>
<dbReference type="PANTHER" id="PTHR35333:SF3">
    <property type="entry name" value="BETA-LACTAMASE-TYPE TRANSPEPTIDASE FOLD CONTAINING PROTEIN"/>
    <property type="match status" value="1"/>
</dbReference>
<dbReference type="STRING" id="1308866.J416_10990"/>
<dbReference type="OrthoDB" id="975092at2"/>
<dbReference type="GO" id="GO:0004180">
    <property type="term" value="F:carboxypeptidase activity"/>
    <property type="evidence" value="ECO:0007669"/>
    <property type="project" value="UniProtKB-KW"/>
</dbReference>
<protein>
    <submittedName>
        <fullName evidence="3">D-alanyl-D-alanine carboxypeptidase</fullName>
    </submittedName>
</protein>
<keyword evidence="1" id="KW-0812">Transmembrane</keyword>
<dbReference type="RefSeq" id="WP_003470784.1">
    <property type="nucleotide sequence ID" value="NZ_APML01000046.1"/>
</dbReference>
<dbReference type="InterPro" id="IPR045155">
    <property type="entry name" value="Beta-lactam_cat"/>
</dbReference>
<evidence type="ECO:0000313" key="4">
    <source>
        <dbReference type="Proteomes" id="UP000012283"/>
    </source>
</evidence>
<reference evidence="3 4" key="1">
    <citation type="submission" date="2013-03" db="EMBL/GenBank/DDBJ databases">
        <title>Draft genome sequence of Gracibacillus halophilus YIM-C55.5, a moderately halophilic and thermophilic organism from the Xiaochaidamu salt lake.</title>
        <authorList>
            <person name="Sugumar T."/>
            <person name="Polireddy D.R."/>
            <person name="Antony A."/>
            <person name="Madhava Y.R."/>
            <person name="Sivakumar N."/>
        </authorList>
    </citation>
    <scope>NUCLEOTIDE SEQUENCE [LARGE SCALE GENOMIC DNA]</scope>
    <source>
        <strain evidence="3 4">YIM-C55.5</strain>
    </source>
</reference>
<dbReference type="Pfam" id="PF13354">
    <property type="entry name" value="Beta-lactamase2"/>
    <property type="match status" value="1"/>
</dbReference>
<accession>N4WAS2</accession>
<dbReference type="eggNOG" id="COG2367">
    <property type="taxonomic scope" value="Bacteria"/>
</dbReference>
<sequence>MNVLITTLVVLSIAIIAIVILLFVVRIMYNRSLRKDKYDLLKYLIEHKSRISINIKENGKDTLSINTHQTFPLASTVKIVIAYCLVKQVNNGETDLNDEVKLSDVDCLYIPNTDGGAHIQWKESIDFPEYVSLLDIAKGMMKFSSNACTDFLINRIGLDKINNSIEILQMHKHSKLNYLTPTLLIPGYLSNKRKIAWEKLNSMNNDVYHKISKDIFQHMKTSNVNQLKQHAPKMLNKKMQLLINNRLPSSTTKEYCDLLYRIGNDLLNKKEKKLFSDIVLGESTKQGNDRYFWYKGGATLFVLTSALYRETQDSNISVSLFIQDNKSEDLYWIRGIFNQFILNVAKDDQFRERVKTELSMSTH</sequence>
<proteinExistence type="predicted"/>
<dbReference type="GO" id="GO:0030655">
    <property type="term" value="P:beta-lactam antibiotic catabolic process"/>
    <property type="evidence" value="ECO:0007669"/>
    <property type="project" value="InterPro"/>
</dbReference>
<keyword evidence="1" id="KW-1133">Transmembrane helix</keyword>
<evidence type="ECO:0000259" key="2">
    <source>
        <dbReference type="Pfam" id="PF13354"/>
    </source>
</evidence>
<dbReference type="InterPro" id="IPR000871">
    <property type="entry name" value="Beta-lactam_class-A"/>
</dbReference>
<organism evidence="3 4">
    <name type="scientific">Gracilibacillus halophilus YIM-C55.5</name>
    <dbReference type="NCBI Taxonomy" id="1308866"/>
    <lineage>
        <taxon>Bacteria</taxon>
        <taxon>Bacillati</taxon>
        <taxon>Bacillota</taxon>
        <taxon>Bacilli</taxon>
        <taxon>Bacillales</taxon>
        <taxon>Bacillaceae</taxon>
        <taxon>Gracilibacillus</taxon>
    </lineage>
</organism>
<gene>
    <name evidence="3" type="ORF">J416_10990</name>
</gene>
<dbReference type="PATRIC" id="fig|1308866.3.peg.2228"/>
<dbReference type="PANTHER" id="PTHR35333">
    <property type="entry name" value="BETA-LACTAMASE"/>
    <property type="match status" value="1"/>
</dbReference>
<evidence type="ECO:0000256" key="1">
    <source>
        <dbReference type="SAM" id="Phobius"/>
    </source>
</evidence>
<dbReference type="EMBL" id="APML01000046">
    <property type="protein sequence ID" value="ENH96364.1"/>
    <property type="molecule type" value="Genomic_DNA"/>
</dbReference>
<keyword evidence="3" id="KW-0378">Hydrolase</keyword>
<dbReference type="Gene3D" id="3.40.710.10">
    <property type="entry name" value="DD-peptidase/beta-lactamase superfamily"/>
    <property type="match status" value="1"/>
</dbReference>
<dbReference type="SUPFAM" id="SSF56601">
    <property type="entry name" value="beta-lactamase/transpeptidase-like"/>
    <property type="match status" value="1"/>
</dbReference>
<dbReference type="Proteomes" id="UP000012283">
    <property type="component" value="Unassembled WGS sequence"/>
</dbReference>
<evidence type="ECO:0000313" key="3">
    <source>
        <dbReference type="EMBL" id="ENH96364.1"/>
    </source>
</evidence>
<dbReference type="GO" id="GO:0008800">
    <property type="term" value="F:beta-lactamase activity"/>
    <property type="evidence" value="ECO:0007669"/>
    <property type="project" value="InterPro"/>
</dbReference>
<comment type="caution">
    <text evidence="3">The sequence shown here is derived from an EMBL/GenBank/DDBJ whole genome shotgun (WGS) entry which is preliminary data.</text>
</comment>
<dbReference type="InterPro" id="IPR012338">
    <property type="entry name" value="Beta-lactam/transpept-like"/>
</dbReference>
<feature type="domain" description="Beta-lactamase class A catalytic" evidence="2">
    <location>
        <begin position="59"/>
        <end position="174"/>
    </location>
</feature>
<keyword evidence="4" id="KW-1185">Reference proteome</keyword>